<evidence type="ECO:0000313" key="2">
    <source>
        <dbReference type="EMBL" id="SHK29721.1"/>
    </source>
</evidence>
<keyword evidence="3" id="KW-1185">Reference proteome</keyword>
<dbReference type="RefSeq" id="WP_242655846.1">
    <property type="nucleotide sequence ID" value="NZ_FRAG01000044.1"/>
</dbReference>
<dbReference type="EMBL" id="FRAG01000044">
    <property type="protein sequence ID" value="SHK29721.1"/>
    <property type="molecule type" value="Genomic_DNA"/>
</dbReference>
<dbReference type="Proteomes" id="UP000184465">
    <property type="component" value="Unassembled WGS sequence"/>
</dbReference>
<gene>
    <name evidence="2" type="ORF">SAMN02745912_02897</name>
</gene>
<sequence>MIPYYPYMPMGLPRSCRRTTENSYVRLFHASPNAPAVDVYADGKPIAENFSYGKLSRYLPVVPGNYNIKIYPTGSTTNPVLDTDLYIPQRSIFNAAVIGELPNISLYPIPEPYYAQKFGRPCIRFIHLSPNAPAVDIILSDGSKIFSNIGYKDITDYVCVPAGTYTFEVRPTGSDDVVLTIPDVRLKSNSYYTIYAAGLVGEIPALDAILAPEPRR</sequence>
<dbReference type="AlphaFoldDB" id="A0A1M6RB88"/>
<proteinExistence type="predicted"/>
<protein>
    <recommendedName>
        <fullName evidence="1">DUF4397 domain-containing protein</fullName>
    </recommendedName>
</protein>
<feature type="domain" description="DUF4397" evidence="1">
    <location>
        <begin position="23"/>
        <end position="137"/>
    </location>
</feature>
<evidence type="ECO:0000313" key="3">
    <source>
        <dbReference type="Proteomes" id="UP000184465"/>
    </source>
</evidence>
<reference evidence="2 3" key="1">
    <citation type="submission" date="2016-11" db="EMBL/GenBank/DDBJ databases">
        <authorList>
            <person name="Jaros S."/>
            <person name="Januszkiewicz K."/>
            <person name="Wedrychowicz H."/>
        </authorList>
    </citation>
    <scope>NUCLEOTIDE SEQUENCE [LARGE SCALE GENOMIC DNA]</scope>
    <source>
        <strain evidence="2 3">DSM 15212</strain>
    </source>
</reference>
<evidence type="ECO:0000259" key="1">
    <source>
        <dbReference type="Pfam" id="PF14344"/>
    </source>
</evidence>
<dbReference type="STRING" id="1121301.SAMN02745912_02897"/>
<name>A0A1M6RB88_PARC5</name>
<accession>A0A1M6RB88</accession>
<dbReference type="Pfam" id="PF14344">
    <property type="entry name" value="DUF4397"/>
    <property type="match status" value="1"/>
</dbReference>
<organism evidence="2 3">
    <name type="scientific">Paramaledivibacter caminithermalis (strain DSM 15212 / CIP 107654 / DViRD3)</name>
    <name type="common">Clostridium caminithermale</name>
    <dbReference type="NCBI Taxonomy" id="1121301"/>
    <lineage>
        <taxon>Bacteria</taxon>
        <taxon>Bacillati</taxon>
        <taxon>Bacillota</taxon>
        <taxon>Clostridia</taxon>
        <taxon>Peptostreptococcales</taxon>
        <taxon>Caminicellaceae</taxon>
        <taxon>Paramaledivibacter</taxon>
    </lineage>
</organism>
<dbReference type="InterPro" id="IPR025510">
    <property type="entry name" value="DUF4397"/>
</dbReference>